<proteinExistence type="predicted"/>
<dbReference type="RefSeq" id="WP_317642199.1">
    <property type="nucleotide sequence ID" value="NZ_AP026800.1"/>
</dbReference>
<keyword evidence="1" id="KW-0732">Signal</keyword>
<feature type="chain" id="PRO_5047048767" evidence="1">
    <location>
        <begin position="29"/>
        <end position="137"/>
    </location>
</feature>
<dbReference type="EMBL" id="AP026800">
    <property type="protein sequence ID" value="BDR54676.1"/>
    <property type="molecule type" value="Genomic_DNA"/>
</dbReference>
<keyword evidence="3" id="KW-1185">Reference proteome</keyword>
<evidence type="ECO:0000313" key="2">
    <source>
        <dbReference type="EMBL" id="BDR54676.1"/>
    </source>
</evidence>
<sequence>MFTSRNKKFAGVVLALVTSLGFAAPAMANNHADTSWSFTLTPWNNLGKTGARSKTDTSSVYARVNWRSNTGPVWAWAEAGNSANVGTAVVPIWSGQSVKISQYIYEWGYRSARLCISDANGDSATVRVTGVWSPDSV</sequence>
<gene>
    <name evidence="2" type="ORF">KIMH_07870</name>
</gene>
<feature type="signal peptide" evidence="1">
    <location>
        <begin position="1"/>
        <end position="28"/>
    </location>
</feature>
<protein>
    <submittedName>
        <fullName evidence="2">Uncharacterized protein</fullName>
    </submittedName>
</protein>
<reference evidence="2 3" key="1">
    <citation type="journal article" date="2023" name="Microbiol. Spectr.">
        <title>Symbiosis of Carpenter Bees with Uncharacterized Lactic Acid Bacteria Showing NAD Auxotrophy.</title>
        <authorList>
            <person name="Kawasaki S."/>
            <person name="Ozawa K."/>
            <person name="Mori T."/>
            <person name="Yamamoto A."/>
            <person name="Ito M."/>
            <person name="Ohkuma M."/>
            <person name="Sakamoto M."/>
            <person name="Matsutani M."/>
        </authorList>
    </citation>
    <scope>NUCLEOTIDE SEQUENCE [LARGE SCALE GENOMIC DNA]</scope>
    <source>
        <strain evidence="2 3">KimH</strain>
    </source>
</reference>
<accession>A0ABN6SHC7</accession>
<dbReference type="Proteomes" id="UP001321748">
    <property type="component" value="Chromosome"/>
</dbReference>
<name>A0ABN6SHC7_9BIFI</name>
<evidence type="ECO:0000313" key="3">
    <source>
        <dbReference type="Proteomes" id="UP001321748"/>
    </source>
</evidence>
<evidence type="ECO:0000256" key="1">
    <source>
        <dbReference type="SAM" id="SignalP"/>
    </source>
</evidence>
<organism evidence="2 3">
    <name type="scientific">Bombiscardovia apis</name>
    <dbReference type="NCBI Taxonomy" id="2932182"/>
    <lineage>
        <taxon>Bacteria</taxon>
        <taxon>Bacillati</taxon>
        <taxon>Actinomycetota</taxon>
        <taxon>Actinomycetes</taxon>
        <taxon>Bifidobacteriales</taxon>
        <taxon>Bifidobacteriaceae</taxon>
        <taxon>Bombiscardovia</taxon>
    </lineage>
</organism>